<reference evidence="6 7" key="1">
    <citation type="submission" date="2020-04" db="EMBL/GenBank/DDBJ databases">
        <title>Novel Mycoplasma species detected in Phocoena phocoena (harbor porpoise) from the USA.</title>
        <authorList>
            <person name="Volokhov D.V."/>
        </authorList>
    </citation>
    <scope>NUCLEOTIDE SEQUENCE [LARGE SCALE GENOMIC DNA]</scope>
    <source>
        <strain evidence="6 7">Phocoena C-264-GEN</strain>
    </source>
</reference>
<sequence>MSKITTLEYKNALFYLTNSTGIAKIAIKKSYSQSYSKHVLAKTCALFSPLGQIISKTDDVFAMIKSNGAIKSLILNVDTKGNVKTSISNNNVHWDGNLNEALTQYAFDQGYLRIRISGIKNWDSDNPLLYGNLVSDLAHFFKQSQQIDSAVEAKILFDEKEDLKESSSLIITMLPGASEEDYTFIERMIKEHPYYELGHRKYLNKLKKMGAIILSEKELKWKCSCSMAKLKKSLKMLSKQEKQQIIASHNKLEVSCSFCNRTYKEL</sequence>
<dbReference type="Proteomes" id="UP000501060">
    <property type="component" value="Chromosome"/>
</dbReference>
<dbReference type="EMBL" id="CP051481">
    <property type="protein sequence ID" value="QJG66907.1"/>
    <property type="molecule type" value="Genomic_DNA"/>
</dbReference>
<accession>A0A858U633</accession>
<keyword evidence="3" id="KW-1015">Disulfide bond</keyword>
<dbReference type="InterPro" id="IPR000397">
    <property type="entry name" value="Heat_shock_Hsp33"/>
</dbReference>
<dbReference type="Gene3D" id="3.90.1280.10">
    <property type="entry name" value="HSP33 redox switch-like"/>
    <property type="match status" value="1"/>
</dbReference>
<dbReference type="GO" id="GO:0044183">
    <property type="term" value="F:protein folding chaperone"/>
    <property type="evidence" value="ECO:0007669"/>
    <property type="project" value="TreeGrafter"/>
</dbReference>
<evidence type="ECO:0000256" key="5">
    <source>
        <dbReference type="ARBA" id="ARBA00023284"/>
    </source>
</evidence>
<protein>
    <submittedName>
        <fullName evidence="6">Hsp33 family molecular chaperone HslO</fullName>
    </submittedName>
</protein>
<dbReference type="Pfam" id="PF01430">
    <property type="entry name" value="HSP33"/>
    <property type="match status" value="1"/>
</dbReference>
<dbReference type="PANTHER" id="PTHR30111:SF1">
    <property type="entry name" value="33 KDA CHAPERONIN"/>
    <property type="match status" value="1"/>
</dbReference>
<keyword evidence="2" id="KW-0862">Zinc</keyword>
<dbReference type="InterPro" id="IPR016153">
    <property type="entry name" value="Heat_shock_Hsp33_N"/>
</dbReference>
<dbReference type="GO" id="GO:0005737">
    <property type="term" value="C:cytoplasm"/>
    <property type="evidence" value="ECO:0007669"/>
    <property type="project" value="InterPro"/>
</dbReference>
<organism evidence="6 7">
    <name type="scientific">Mycoplasma phocoenae</name>
    <dbReference type="NCBI Taxonomy" id="754517"/>
    <lineage>
        <taxon>Bacteria</taxon>
        <taxon>Bacillati</taxon>
        <taxon>Mycoplasmatota</taxon>
        <taxon>Mollicutes</taxon>
        <taxon>Mycoplasmataceae</taxon>
        <taxon>Mycoplasma</taxon>
    </lineage>
</organism>
<keyword evidence="7" id="KW-1185">Reference proteome</keyword>
<evidence type="ECO:0000256" key="4">
    <source>
        <dbReference type="ARBA" id="ARBA00023186"/>
    </source>
</evidence>
<dbReference type="PANTHER" id="PTHR30111">
    <property type="entry name" value="33 KDA CHAPERONIN"/>
    <property type="match status" value="1"/>
</dbReference>
<dbReference type="SUPFAM" id="SSF118352">
    <property type="entry name" value="HSP33 redox switch-like"/>
    <property type="match status" value="1"/>
</dbReference>
<evidence type="ECO:0000313" key="6">
    <source>
        <dbReference type="EMBL" id="QJG66907.1"/>
    </source>
</evidence>
<evidence type="ECO:0000313" key="7">
    <source>
        <dbReference type="Proteomes" id="UP000501060"/>
    </source>
</evidence>
<evidence type="ECO:0000256" key="2">
    <source>
        <dbReference type="ARBA" id="ARBA00022833"/>
    </source>
</evidence>
<name>A0A858U633_9MOLU</name>
<keyword evidence="4" id="KW-0143">Chaperone</keyword>
<dbReference type="GO" id="GO:0042026">
    <property type="term" value="P:protein refolding"/>
    <property type="evidence" value="ECO:0007669"/>
    <property type="project" value="TreeGrafter"/>
</dbReference>
<proteinExistence type="predicted"/>
<keyword evidence="1" id="KW-0963">Cytoplasm</keyword>
<dbReference type="InterPro" id="IPR016154">
    <property type="entry name" value="Heat_shock_Hsp33_C"/>
</dbReference>
<evidence type="ECO:0000256" key="1">
    <source>
        <dbReference type="ARBA" id="ARBA00022490"/>
    </source>
</evidence>
<dbReference type="Gene3D" id="3.55.30.10">
    <property type="entry name" value="Hsp33 domain"/>
    <property type="match status" value="1"/>
</dbReference>
<dbReference type="GO" id="GO:0051082">
    <property type="term" value="F:unfolded protein binding"/>
    <property type="evidence" value="ECO:0007669"/>
    <property type="project" value="InterPro"/>
</dbReference>
<dbReference type="KEGG" id="mphe:HGG69_01025"/>
<dbReference type="SUPFAM" id="SSF64397">
    <property type="entry name" value="Hsp33 domain"/>
    <property type="match status" value="1"/>
</dbReference>
<dbReference type="RefSeq" id="WP_169604958.1">
    <property type="nucleotide sequence ID" value="NZ_CP051481.1"/>
</dbReference>
<gene>
    <name evidence="6" type="ORF">HGG69_01025</name>
</gene>
<keyword evidence="5" id="KW-0676">Redox-active center</keyword>
<dbReference type="AlphaFoldDB" id="A0A858U633"/>
<evidence type="ECO:0000256" key="3">
    <source>
        <dbReference type="ARBA" id="ARBA00023157"/>
    </source>
</evidence>